<accession>A0AAN8Q812</accession>
<evidence type="ECO:0000313" key="2">
    <source>
        <dbReference type="Proteomes" id="UP001347796"/>
    </source>
</evidence>
<organism evidence="1 2">
    <name type="scientific">Patella caerulea</name>
    <name type="common">Rayed Mediterranean limpet</name>
    <dbReference type="NCBI Taxonomy" id="87958"/>
    <lineage>
        <taxon>Eukaryota</taxon>
        <taxon>Metazoa</taxon>
        <taxon>Spiralia</taxon>
        <taxon>Lophotrochozoa</taxon>
        <taxon>Mollusca</taxon>
        <taxon>Gastropoda</taxon>
        <taxon>Patellogastropoda</taxon>
        <taxon>Patelloidea</taxon>
        <taxon>Patellidae</taxon>
        <taxon>Patella</taxon>
    </lineage>
</organism>
<dbReference type="EMBL" id="JAZGQO010000006">
    <property type="protein sequence ID" value="KAK6184890.1"/>
    <property type="molecule type" value="Genomic_DNA"/>
</dbReference>
<dbReference type="Proteomes" id="UP001347796">
    <property type="component" value="Unassembled WGS sequence"/>
</dbReference>
<reference evidence="1 2" key="1">
    <citation type="submission" date="2024-01" db="EMBL/GenBank/DDBJ databases">
        <title>The genome of the rayed Mediterranean limpet Patella caerulea (Linnaeus, 1758).</title>
        <authorList>
            <person name="Anh-Thu Weber A."/>
            <person name="Halstead-Nussloch G."/>
        </authorList>
    </citation>
    <scope>NUCLEOTIDE SEQUENCE [LARGE SCALE GENOMIC DNA]</scope>
    <source>
        <strain evidence="1">AATW-2023a</strain>
        <tissue evidence="1">Whole specimen</tissue>
    </source>
</reference>
<name>A0AAN8Q812_PATCE</name>
<sequence>MVKLKTPLPSREELFQLQTIFKEYFVSEFLKKKRKYENRMQTVFSYSNDLDSSLDFLALGQTKGEITLAALRKLRFSSVHKNLPHLFRFVYDIVKCYKAARIMHKLEGIPDDDIEETLKEIARELAISYEYQIAMLSKTMDITHLAKYAVVCTIEILKEKDSIFSYSEIIKGIVDHTEVFKEQELEVATRMVSSGITVKWKISDIFLLPGLRVPVQDTRPPENCTGTDETSPLLPYYKLSVEDAQKYHSLISYHFPCGPTVKELKKAKMSKRKEEKEDFPVKEIVVAEDTAFGEVCEYVNMCNVTFRFFCCFSPYGCACDFQSYGYRAPIHIWNSEKGRYEMIARDAITTQHYDKCEVPLDVGLHQSYIPKTGCQHMLEHSATT</sequence>
<dbReference type="AlphaFoldDB" id="A0AAN8Q812"/>
<gene>
    <name evidence="1" type="ORF">SNE40_007250</name>
</gene>
<keyword evidence="2" id="KW-1185">Reference proteome</keyword>
<evidence type="ECO:0000313" key="1">
    <source>
        <dbReference type="EMBL" id="KAK6184890.1"/>
    </source>
</evidence>
<proteinExistence type="predicted"/>
<protein>
    <submittedName>
        <fullName evidence="1">Uncharacterized protein</fullName>
    </submittedName>
</protein>
<comment type="caution">
    <text evidence="1">The sequence shown here is derived from an EMBL/GenBank/DDBJ whole genome shotgun (WGS) entry which is preliminary data.</text>
</comment>